<accession>A0A8J3DIH6</accession>
<dbReference type="EMBL" id="BMXG01000013">
    <property type="protein sequence ID" value="GHC04705.1"/>
    <property type="molecule type" value="Genomic_DNA"/>
</dbReference>
<organism evidence="2 3">
    <name type="scientific">Cerasicoccus arenae</name>
    <dbReference type="NCBI Taxonomy" id="424488"/>
    <lineage>
        <taxon>Bacteria</taxon>
        <taxon>Pseudomonadati</taxon>
        <taxon>Verrucomicrobiota</taxon>
        <taxon>Opitutia</taxon>
        <taxon>Puniceicoccales</taxon>
        <taxon>Cerasicoccaceae</taxon>
        <taxon>Cerasicoccus</taxon>
    </lineage>
</organism>
<dbReference type="InterPro" id="IPR014263">
    <property type="entry name" value="Methanolan_biosynth_EpsI"/>
</dbReference>
<dbReference type="RefSeq" id="WP_189515034.1">
    <property type="nucleotide sequence ID" value="NZ_BMXG01000013.1"/>
</dbReference>
<evidence type="ECO:0000313" key="2">
    <source>
        <dbReference type="EMBL" id="GHC04705.1"/>
    </source>
</evidence>
<dbReference type="Pfam" id="PF11984">
    <property type="entry name" value="DUF3485"/>
    <property type="match status" value="1"/>
</dbReference>
<keyword evidence="3" id="KW-1185">Reference proteome</keyword>
<feature type="domain" description="Methanolan biosynthesis EpsI" evidence="1">
    <location>
        <begin position="17"/>
        <end position="171"/>
    </location>
</feature>
<reference evidence="2" key="2">
    <citation type="submission" date="2020-09" db="EMBL/GenBank/DDBJ databases">
        <authorList>
            <person name="Sun Q."/>
            <person name="Kim S."/>
        </authorList>
    </citation>
    <scope>NUCLEOTIDE SEQUENCE</scope>
    <source>
        <strain evidence="2">KCTC 12870</strain>
    </source>
</reference>
<sequence length="237" mass="27536">MRKIFLIFGAIIATGSFIALAYTAFFYTPPKTMSGELQQRLLSQYDGWEIEDQPLAETEAMEETVEGILNFSQAVYRTYVRGKTQIGVYVAYWEPKMMPVRLVQSHTPDVCWVRSGWTMIEGESEYSVPCRLGEQPLYPAEIRTLEKNSHTQYVAYWHVLGDEIYVNRSRAGQWDRWDPIKTLFTYGLHQQREQFFVRINSNQPIDEIWDLPIMQEILTDLAELTLTPPQAPVQAQL</sequence>
<evidence type="ECO:0000313" key="3">
    <source>
        <dbReference type="Proteomes" id="UP000642829"/>
    </source>
</evidence>
<gene>
    <name evidence="2" type="ORF">GCM10007047_21850</name>
</gene>
<dbReference type="AlphaFoldDB" id="A0A8J3DIH6"/>
<reference evidence="2" key="1">
    <citation type="journal article" date="2014" name="Int. J. Syst. Evol. Microbiol.">
        <title>Complete genome sequence of Corynebacterium casei LMG S-19264T (=DSM 44701T), isolated from a smear-ripened cheese.</title>
        <authorList>
            <consortium name="US DOE Joint Genome Institute (JGI-PGF)"/>
            <person name="Walter F."/>
            <person name="Albersmeier A."/>
            <person name="Kalinowski J."/>
            <person name="Ruckert C."/>
        </authorList>
    </citation>
    <scope>NUCLEOTIDE SEQUENCE</scope>
    <source>
        <strain evidence="2">KCTC 12870</strain>
    </source>
</reference>
<evidence type="ECO:0000259" key="1">
    <source>
        <dbReference type="Pfam" id="PF11984"/>
    </source>
</evidence>
<proteinExistence type="predicted"/>
<protein>
    <recommendedName>
        <fullName evidence="1">Methanolan biosynthesis EpsI domain-containing protein</fullName>
    </recommendedName>
</protein>
<comment type="caution">
    <text evidence="2">The sequence shown here is derived from an EMBL/GenBank/DDBJ whole genome shotgun (WGS) entry which is preliminary data.</text>
</comment>
<name>A0A8J3DIH6_9BACT</name>
<dbReference type="Proteomes" id="UP000642829">
    <property type="component" value="Unassembled WGS sequence"/>
</dbReference>